<keyword evidence="4" id="KW-1185">Reference proteome</keyword>
<protein>
    <recommendedName>
        <fullName evidence="5">TolC family protein</fullName>
    </recommendedName>
</protein>
<comment type="caution">
    <text evidence="3">The sequence shown here is derived from an EMBL/GenBank/DDBJ whole genome shotgun (WGS) entry which is preliminary data.</text>
</comment>
<evidence type="ECO:0000313" key="3">
    <source>
        <dbReference type="EMBL" id="NML46260.1"/>
    </source>
</evidence>
<dbReference type="SUPFAM" id="SSF56954">
    <property type="entry name" value="Outer membrane efflux proteins (OEP)"/>
    <property type="match status" value="1"/>
</dbReference>
<dbReference type="RefSeq" id="WP_169420536.1">
    <property type="nucleotide sequence ID" value="NZ_JABBFX010000002.1"/>
</dbReference>
<feature type="coiled-coil region" evidence="1">
    <location>
        <begin position="329"/>
        <end position="405"/>
    </location>
</feature>
<accession>A0A848H9Y9</accession>
<evidence type="ECO:0000256" key="2">
    <source>
        <dbReference type="SAM" id="SignalP"/>
    </source>
</evidence>
<reference evidence="3 4" key="1">
    <citation type="submission" date="2020-04" db="EMBL/GenBank/DDBJ databases">
        <title>Ramlibacter sp. G-1-2-2 isolated from soil.</title>
        <authorList>
            <person name="Dahal R.H."/>
        </authorList>
    </citation>
    <scope>NUCLEOTIDE SEQUENCE [LARGE SCALE GENOMIC DNA]</scope>
    <source>
        <strain evidence="3 4">G-1-2-2</strain>
    </source>
</reference>
<evidence type="ECO:0000313" key="4">
    <source>
        <dbReference type="Proteomes" id="UP000541185"/>
    </source>
</evidence>
<sequence length="431" mass="48038">MQGLPLGAGALTLAAAAAFCLPAAHAQGVRLRLAGSLCNSMTSQVLTTQQVPPLSTTASPANSVNGAMAQRLEQQRDGYFAKLDNAVPFNGLYVTGLADQTDNYGGRYSAGLEWELFNEGRSDARRTLERLKLESKTQYVQLLRDMEERQLQENLLAVEQMRNKLLATMYARESTAIRPVLERRKAELAAGRATRADVADIEFKAERAQLRSQHYGGLRDVLVYPASQELINHIEDVQLKPVDELVQRAAERSPDIQLQALVAGRGSFLPSYKDNTSVRFYVERSKDLDRGPYNVAGVRVRIPIGNDQVRDAAAEATEGIARDQQESIRAALAQKIELLAERLRLKQNDMRLLQAENKLVRQKTELACYRLDHPVTALPDADRDVEELTLRLHEMQREILSARLDVLEVLTQLSAVVKPKEPAELYSLQAN</sequence>
<feature type="signal peptide" evidence="2">
    <location>
        <begin position="1"/>
        <end position="26"/>
    </location>
</feature>
<dbReference type="Proteomes" id="UP000541185">
    <property type="component" value="Unassembled WGS sequence"/>
</dbReference>
<dbReference type="AlphaFoldDB" id="A0A848H9Y9"/>
<feature type="chain" id="PRO_5032321356" description="TolC family protein" evidence="2">
    <location>
        <begin position="27"/>
        <end position="431"/>
    </location>
</feature>
<evidence type="ECO:0000256" key="1">
    <source>
        <dbReference type="SAM" id="Coils"/>
    </source>
</evidence>
<name>A0A848H9Y9_9BURK</name>
<keyword evidence="1" id="KW-0175">Coiled coil</keyword>
<dbReference type="EMBL" id="JABBFX010000002">
    <property type="protein sequence ID" value="NML46260.1"/>
    <property type="molecule type" value="Genomic_DNA"/>
</dbReference>
<keyword evidence="2" id="KW-0732">Signal</keyword>
<evidence type="ECO:0008006" key="5">
    <source>
        <dbReference type="Google" id="ProtNLM"/>
    </source>
</evidence>
<organism evidence="3 4">
    <name type="scientific">Ramlibacter agri</name>
    <dbReference type="NCBI Taxonomy" id="2728837"/>
    <lineage>
        <taxon>Bacteria</taxon>
        <taxon>Pseudomonadati</taxon>
        <taxon>Pseudomonadota</taxon>
        <taxon>Betaproteobacteria</taxon>
        <taxon>Burkholderiales</taxon>
        <taxon>Comamonadaceae</taxon>
        <taxon>Ramlibacter</taxon>
    </lineage>
</organism>
<dbReference type="Gene3D" id="1.20.1600.10">
    <property type="entry name" value="Outer membrane efflux proteins (OEP)"/>
    <property type="match status" value="1"/>
</dbReference>
<gene>
    <name evidence="3" type="ORF">HHL11_21100</name>
</gene>
<proteinExistence type="predicted"/>